<dbReference type="PANTHER" id="PTHR36766">
    <property type="entry name" value="PLANT BROAD-SPECTRUM MILDEW RESISTANCE PROTEIN RPW8"/>
    <property type="match status" value="1"/>
</dbReference>
<proteinExistence type="predicted"/>
<dbReference type="InterPro" id="IPR002182">
    <property type="entry name" value="NB-ARC"/>
</dbReference>
<dbReference type="Pfam" id="PF00931">
    <property type="entry name" value="NB-ARC"/>
    <property type="match status" value="1"/>
</dbReference>
<accession>A0A392RFR6</accession>
<dbReference type="Gene3D" id="3.40.50.300">
    <property type="entry name" value="P-loop containing nucleotide triphosphate hydrolases"/>
    <property type="match status" value="1"/>
</dbReference>
<dbReference type="AlphaFoldDB" id="A0A392RFR6"/>
<evidence type="ECO:0000256" key="1">
    <source>
        <dbReference type="ARBA" id="ARBA00022821"/>
    </source>
</evidence>
<keyword evidence="4" id="KW-1185">Reference proteome</keyword>
<dbReference type="EMBL" id="LXQA010215522">
    <property type="protein sequence ID" value="MCI34620.1"/>
    <property type="molecule type" value="Genomic_DNA"/>
</dbReference>
<evidence type="ECO:0000313" key="3">
    <source>
        <dbReference type="EMBL" id="MCI34620.1"/>
    </source>
</evidence>
<dbReference type="Proteomes" id="UP000265520">
    <property type="component" value="Unassembled WGS sequence"/>
</dbReference>
<keyword evidence="1" id="KW-0611">Plant defense</keyword>
<dbReference type="GO" id="GO:0006952">
    <property type="term" value="P:defense response"/>
    <property type="evidence" value="ECO:0007669"/>
    <property type="project" value="UniProtKB-KW"/>
</dbReference>
<dbReference type="SUPFAM" id="SSF52540">
    <property type="entry name" value="P-loop containing nucleoside triphosphate hydrolases"/>
    <property type="match status" value="1"/>
</dbReference>
<feature type="non-terminal residue" evidence="3">
    <location>
        <position position="63"/>
    </location>
</feature>
<dbReference type="GO" id="GO:0043531">
    <property type="term" value="F:ADP binding"/>
    <property type="evidence" value="ECO:0007669"/>
    <property type="project" value="InterPro"/>
</dbReference>
<evidence type="ECO:0000313" key="4">
    <source>
        <dbReference type="Proteomes" id="UP000265520"/>
    </source>
</evidence>
<protein>
    <submittedName>
        <fullName evidence="3">CC-NBS-LRR resistance protein</fullName>
    </submittedName>
</protein>
<feature type="domain" description="NB-ARC" evidence="2">
    <location>
        <begin position="1"/>
        <end position="56"/>
    </location>
</feature>
<dbReference type="PANTHER" id="PTHR36766:SF40">
    <property type="entry name" value="DISEASE RESISTANCE PROTEIN RGA3"/>
    <property type="match status" value="1"/>
</dbReference>
<evidence type="ECO:0000259" key="2">
    <source>
        <dbReference type="Pfam" id="PF00931"/>
    </source>
</evidence>
<sequence length="63" mass="7277">MGKTTLAKLVFNDHRIMEQFEFQAWVCVSQSSDLVNLTQAILRSFQFSAADSEDLEILQRQLQ</sequence>
<comment type="caution">
    <text evidence="3">The sequence shown here is derived from an EMBL/GenBank/DDBJ whole genome shotgun (WGS) entry which is preliminary data.</text>
</comment>
<dbReference type="InterPro" id="IPR027417">
    <property type="entry name" value="P-loop_NTPase"/>
</dbReference>
<reference evidence="3 4" key="1">
    <citation type="journal article" date="2018" name="Front. Plant Sci.">
        <title>Red Clover (Trifolium pratense) and Zigzag Clover (T. medium) - A Picture of Genomic Similarities and Differences.</title>
        <authorList>
            <person name="Dluhosova J."/>
            <person name="Istvanek J."/>
            <person name="Nedelnik J."/>
            <person name="Repkova J."/>
        </authorList>
    </citation>
    <scope>NUCLEOTIDE SEQUENCE [LARGE SCALE GENOMIC DNA]</scope>
    <source>
        <strain evidence="4">cv. 10/8</strain>
        <tissue evidence="3">Leaf</tissue>
    </source>
</reference>
<name>A0A392RFR6_9FABA</name>
<organism evidence="3 4">
    <name type="scientific">Trifolium medium</name>
    <dbReference type="NCBI Taxonomy" id="97028"/>
    <lineage>
        <taxon>Eukaryota</taxon>
        <taxon>Viridiplantae</taxon>
        <taxon>Streptophyta</taxon>
        <taxon>Embryophyta</taxon>
        <taxon>Tracheophyta</taxon>
        <taxon>Spermatophyta</taxon>
        <taxon>Magnoliopsida</taxon>
        <taxon>eudicotyledons</taxon>
        <taxon>Gunneridae</taxon>
        <taxon>Pentapetalae</taxon>
        <taxon>rosids</taxon>
        <taxon>fabids</taxon>
        <taxon>Fabales</taxon>
        <taxon>Fabaceae</taxon>
        <taxon>Papilionoideae</taxon>
        <taxon>50 kb inversion clade</taxon>
        <taxon>NPAAA clade</taxon>
        <taxon>Hologalegina</taxon>
        <taxon>IRL clade</taxon>
        <taxon>Trifolieae</taxon>
        <taxon>Trifolium</taxon>
    </lineage>
</organism>